<dbReference type="RefSeq" id="WP_019440025.1">
    <property type="nucleotide sequence ID" value="NZ_ALOE01000006.1"/>
</dbReference>
<protein>
    <recommendedName>
        <fullName evidence="5">Photosynthesis system II assembly factor Ycf48/Hcf136-like domain-containing protein</fullName>
    </recommendedName>
</protein>
<feature type="coiled-coil region" evidence="3">
    <location>
        <begin position="147"/>
        <end position="200"/>
    </location>
</feature>
<dbReference type="EMBL" id="CP044399">
    <property type="protein sequence ID" value="QFI37752.1"/>
    <property type="molecule type" value="Genomic_DNA"/>
</dbReference>
<dbReference type="Proteomes" id="UP000327424">
    <property type="component" value="Chromosome"/>
</dbReference>
<evidence type="ECO:0000256" key="4">
    <source>
        <dbReference type="SAM" id="SignalP"/>
    </source>
</evidence>
<accession>A0A5J6WMR1</accession>
<organism evidence="6 7">
    <name type="scientific">Moritella marina ATCC 15381</name>
    <dbReference type="NCBI Taxonomy" id="1202962"/>
    <lineage>
        <taxon>Bacteria</taxon>
        <taxon>Pseudomonadati</taxon>
        <taxon>Pseudomonadota</taxon>
        <taxon>Gammaproteobacteria</taxon>
        <taxon>Alteromonadales</taxon>
        <taxon>Moritellaceae</taxon>
        <taxon>Moritella</taxon>
    </lineage>
</organism>
<dbReference type="Pfam" id="PF14870">
    <property type="entry name" value="PSII_BNR"/>
    <property type="match status" value="2"/>
</dbReference>
<dbReference type="PANTHER" id="PTHR47199:SF2">
    <property type="entry name" value="PHOTOSYSTEM II STABILITY_ASSEMBLY FACTOR HCF136, CHLOROPLASTIC"/>
    <property type="match status" value="1"/>
</dbReference>
<keyword evidence="2" id="KW-0604">Photosystem II</keyword>
<evidence type="ECO:0000256" key="1">
    <source>
        <dbReference type="ARBA" id="ARBA00022531"/>
    </source>
</evidence>
<dbReference type="PANTHER" id="PTHR47199">
    <property type="entry name" value="PHOTOSYSTEM II STABILITY/ASSEMBLY FACTOR HCF136, CHLOROPLASTIC"/>
    <property type="match status" value="1"/>
</dbReference>
<reference evidence="6 7" key="1">
    <citation type="submission" date="2019-09" db="EMBL/GenBank/DDBJ databases">
        <title>Hybrid Assembly of the complete Genome of the Deep-Sea Bacterium Moritella marina from long Nanopore and Illumina reads.</title>
        <authorList>
            <person name="Magin S."/>
            <person name="Georgoulis A."/>
            <person name="Papadimitriou K."/>
            <person name="Iliakis G."/>
            <person name="Vorgias C.E."/>
        </authorList>
    </citation>
    <scope>NUCLEOTIDE SEQUENCE [LARGE SCALE GENOMIC DNA]</scope>
    <source>
        <strain evidence="6 7">MP-1</strain>
    </source>
</reference>
<evidence type="ECO:0000256" key="3">
    <source>
        <dbReference type="SAM" id="Coils"/>
    </source>
</evidence>
<dbReference type="InterPro" id="IPR028203">
    <property type="entry name" value="PSII_CF48-like_dom"/>
</dbReference>
<feature type="domain" description="Photosynthesis system II assembly factor Ycf48/Hcf136-like" evidence="5">
    <location>
        <begin position="202"/>
        <end position="289"/>
    </location>
</feature>
<evidence type="ECO:0000259" key="5">
    <source>
        <dbReference type="Pfam" id="PF14870"/>
    </source>
</evidence>
<gene>
    <name evidence="6" type="ORF">FR932_07745</name>
</gene>
<sequence length="407" mass="44819">MPRMDKKSLALLCALSLPVTLQVQSASEEKVITDDLSSTSSYVNNNVLQLAAEMNSLVEESVFLDIEYFQKRQIMVGEYGRILVRSSTDSAWVQAHVPVQTTITAVDFIDDKVAWAVGHQGVILKTTDGGHNWIKVFDGLQLTGLLKTSLEQQITLLTAQFERAEADGFIDGDSIDEDALDELEMQLDDAIYKLEDLTANAGIEISFFDVRFTTPDYGLVVGAYGAMLETKDAGNSWQYIGYQVPNPEGFHLNAITTDADNNIYVVGEAGLAMVTSNSKQHKSWRALDIDYMGSLFGIDVNGPILYSYGLRGNMFASKDQGETWQYLDTGVTNHIFSADWLNSTELLLVGAGGLKLVYNGETFTNISASNQRIDITAVKVFDDNVLTTGLRGWQTSRKNELVQGGLK</sequence>
<feature type="domain" description="Photosynthesis system II assembly factor Ycf48/Hcf136-like" evidence="5">
    <location>
        <begin position="87"/>
        <end position="135"/>
    </location>
</feature>
<dbReference type="SUPFAM" id="SSF110296">
    <property type="entry name" value="Oligoxyloglucan reducing end-specific cellobiohydrolase"/>
    <property type="match status" value="1"/>
</dbReference>
<dbReference type="KEGG" id="mmaa:FR932_07745"/>
<dbReference type="InterPro" id="IPR015943">
    <property type="entry name" value="WD40/YVTN_repeat-like_dom_sf"/>
</dbReference>
<evidence type="ECO:0000256" key="2">
    <source>
        <dbReference type="ARBA" id="ARBA00023276"/>
    </source>
</evidence>
<keyword evidence="3" id="KW-0175">Coiled coil</keyword>
<evidence type="ECO:0000313" key="7">
    <source>
        <dbReference type="Proteomes" id="UP000327424"/>
    </source>
</evidence>
<dbReference type="OrthoDB" id="9813892at2"/>
<name>A0A5J6WMR1_MORMI</name>
<dbReference type="GO" id="GO:0015979">
    <property type="term" value="P:photosynthesis"/>
    <property type="evidence" value="ECO:0007669"/>
    <property type="project" value="UniProtKB-KW"/>
</dbReference>
<dbReference type="AlphaFoldDB" id="A0A5J6WMR1"/>
<feature type="chain" id="PRO_5023903518" description="Photosynthesis system II assembly factor Ycf48/Hcf136-like domain-containing protein" evidence="4">
    <location>
        <begin position="26"/>
        <end position="407"/>
    </location>
</feature>
<feature type="signal peptide" evidence="4">
    <location>
        <begin position="1"/>
        <end position="25"/>
    </location>
</feature>
<keyword evidence="4" id="KW-0732">Signal</keyword>
<dbReference type="Gene3D" id="2.130.10.10">
    <property type="entry name" value="YVTN repeat-like/Quinoprotein amine dehydrogenase"/>
    <property type="match status" value="1"/>
</dbReference>
<keyword evidence="7" id="KW-1185">Reference proteome</keyword>
<keyword evidence="1" id="KW-0602">Photosynthesis</keyword>
<dbReference type="GO" id="GO:0009523">
    <property type="term" value="C:photosystem II"/>
    <property type="evidence" value="ECO:0007669"/>
    <property type="project" value="UniProtKB-KW"/>
</dbReference>
<proteinExistence type="predicted"/>
<evidence type="ECO:0000313" key="6">
    <source>
        <dbReference type="EMBL" id="QFI37752.1"/>
    </source>
</evidence>